<feature type="region of interest" description="Disordered" evidence="10">
    <location>
        <begin position="390"/>
        <end position="484"/>
    </location>
</feature>
<dbReference type="PANTHER" id="PTHR45624:SF61">
    <property type="entry name" value="MITOCHONDRIAL BASIC AMINO ACIDS TRANSPORTER"/>
    <property type="match status" value="1"/>
</dbReference>
<dbReference type="InterPro" id="IPR002067">
    <property type="entry name" value="MCP"/>
</dbReference>
<feature type="compositionally biased region" description="Low complexity" evidence="10">
    <location>
        <begin position="441"/>
        <end position="450"/>
    </location>
</feature>
<organism evidence="11 12">
    <name type="scientific">Orchesella dallaii</name>
    <dbReference type="NCBI Taxonomy" id="48710"/>
    <lineage>
        <taxon>Eukaryota</taxon>
        <taxon>Metazoa</taxon>
        <taxon>Ecdysozoa</taxon>
        <taxon>Arthropoda</taxon>
        <taxon>Hexapoda</taxon>
        <taxon>Collembola</taxon>
        <taxon>Entomobryomorpha</taxon>
        <taxon>Entomobryoidea</taxon>
        <taxon>Orchesellidae</taxon>
        <taxon>Orchesellinae</taxon>
        <taxon>Orchesella</taxon>
    </lineage>
</organism>
<evidence type="ECO:0000313" key="12">
    <source>
        <dbReference type="Proteomes" id="UP001642540"/>
    </source>
</evidence>
<comment type="subcellular location">
    <subcellularLocation>
        <location evidence="1">Mitochondrion membrane</location>
        <topology evidence="1">Multi-pass membrane protein</topology>
    </subcellularLocation>
</comment>
<dbReference type="SUPFAM" id="SSF103506">
    <property type="entry name" value="Mitochondrial carrier"/>
    <property type="match status" value="1"/>
</dbReference>
<reference evidence="11 12" key="1">
    <citation type="submission" date="2024-08" db="EMBL/GenBank/DDBJ databases">
        <authorList>
            <person name="Cucini C."/>
            <person name="Frati F."/>
        </authorList>
    </citation>
    <scope>NUCLEOTIDE SEQUENCE [LARGE SCALE GENOMIC DNA]</scope>
</reference>
<sequence>MALDFFAGCVGGAAGVVVGHPLDTVKVRLQTQSPTNIKYRGTFHCLSTIVKQESVAGLYKGISSPLFGVAGVNALIFGVYGTLRPYVSGSPGNDALWAHFAAGSISGAVQSVVASPMELVKTRMQISQESVGSKKLGPIDVLKGIYRNEGGLARGVFKGWGITLGREIPGFGIYFASYEAMTRMGGGEVGTLGMMFAGGMAGVLSWIVTFPIDVVKTRLQCDASGKYSGAFDCARKTYRSEGYRAFSRGLVSTVIRAFPTNAATFTVVTWIMRLAGESQDDGIQDCKKYLDELLTETSRLQEKFEDSLRLKVPHYLYGNSLTSSCSLASQCAASARKHTDKTQTYFNFYEALQQAECETEENEEKEEEEARGVEKLYLLRDKQVELRSSSLTSISMQTSTSTTSQSTCSLSSRSRCDDDNNHQQSNRNINNAVLHNDHIPSSSQSSSSSSAENRFERETYASPIPISCDATQSTERKEGETKSVSSLIQGNKVFSHEAASLPVRRRTAATISNDIGAASVSNDDTTGAHLEFFNNDSRSLSQGDFTYLSKSLDIPVHILKAAASQQKNDAKNAIASSNKTYTGVTKTASTNTSSSSALARSSSLTAQAKAWRKYCKTPAVNLCKCFEDHCVCFL</sequence>
<dbReference type="PRINTS" id="PR00926">
    <property type="entry name" value="MITOCARRIER"/>
</dbReference>
<dbReference type="EMBL" id="CAXLJM020000046">
    <property type="protein sequence ID" value="CAL8111332.1"/>
    <property type="molecule type" value="Genomic_DNA"/>
</dbReference>
<dbReference type="Proteomes" id="UP001642540">
    <property type="component" value="Unassembled WGS sequence"/>
</dbReference>
<evidence type="ECO:0000256" key="5">
    <source>
        <dbReference type="ARBA" id="ARBA00022737"/>
    </source>
</evidence>
<evidence type="ECO:0000256" key="9">
    <source>
        <dbReference type="PROSITE-ProRule" id="PRU00282"/>
    </source>
</evidence>
<keyword evidence="3" id="KW-0813">Transport</keyword>
<evidence type="ECO:0000256" key="7">
    <source>
        <dbReference type="ARBA" id="ARBA00023128"/>
    </source>
</evidence>
<evidence type="ECO:0008006" key="13">
    <source>
        <dbReference type="Google" id="ProtNLM"/>
    </source>
</evidence>
<feature type="compositionally biased region" description="Low complexity" evidence="10">
    <location>
        <begin position="390"/>
        <end position="413"/>
    </location>
</feature>
<comment type="caution">
    <text evidence="11">The sequence shown here is derived from an EMBL/GenBank/DDBJ whole genome shotgun (WGS) entry which is preliminary data.</text>
</comment>
<gene>
    <name evidence="11" type="ORF">ODALV1_LOCUS14941</name>
</gene>
<evidence type="ECO:0000256" key="4">
    <source>
        <dbReference type="ARBA" id="ARBA00022692"/>
    </source>
</evidence>
<feature type="compositionally biased region" description="Low complexity" evidence="10">
    <location>
        <begin position="422"/>
        <end position="431"/>
    </location>
</feature>
<keyword evidence="5" id="KW-0677">Repeat</keyword>
<dbReference type="InterPro" id="IPR050567">
    <property type="entry name" value="Mitochondrial_Carrier"/>
</dbReference>
<feature type="repeat" description="Solcar" evidence="9">
    <location>
        <begin position="189"/>
        <end position="274"/>
    </location>
</feature>
<evidence type="ECO:0000313" key="11">
    <source>
        <dbReference type="EMBL" id="CAL8111332.1"/>
    </source>
</evidence>
<dbReference type="InterPro" id="IPR023395">
    <property type="entry name" value="MCP_dom_sf"/>
</dbReference>
<keyword evidence="4 9" id="KW-0812">Transmembrane</keyword>
<keyword evidence="6" id="KW-1133">Transmembrane helix</keyword>
<comment type="similarity">
    <text evidence="2">Belongs to the mitochondrial carrier (TC 2.A.29) family.</text>
</comment>
<protein>
    <recommendedName>
        <fullName evidence="13">Mitochondrial basic amino acids transporter</fullName>
    </recommendedName>
</protein>
<feature type="repeat" description="Solcar" evidence="9">
    <location>
        <begin position="94"/>
        <end position="184"/>
    </location>
</feature>
<dbReference type="Pfam" id="PF00153">
    <property type="entry name" value="Mito_carr"/>
    <property type="match status" value="3"/>
</dbReference>
<proteinExistence type="inferred from homology"/>
<evidence type="ECO:0000256" key="8">
    <source>
        <dbReference type="ARBA" id="ARBA00023136"/>
    </source>
</evidence>
<evidence type="ECO:0000256" key="2">
    <source>
        <dbReference type="ARBA" id="ARBA00006375"/>
    </source>
</evidence>
<keyword evidence="8 9" id="KW-0472">Membrane</keyword>
<keyword evidence="12" id="KW-1185">Reference proteome</keyword>
<feature type="repeat" description="Solcar" evidence="9">
    <location>
        <begin position="1"/>
        <end position="86"/>
    </location>
</feature>
<keyword evidence="7" id="KW-0496">Mitochondrion</keyword>
<dbReference type="PANTHER" id="PTHR45624">
    <property type="entry name" value="MITOCHONDRIAL BASIC AMINO ACIDS TRANSPORTER-RELATED"/>
    <property type="match status" value="1"/>
</dbReference>
<evidence type="ECO:0000256" key="6">
    <source>
        <dbReference type="ARBA" id="ARBA00022989"/>
    </source>
</evidence>
<evidence type="ECO:0000256" key="10">
    <source>
        <dbReference type="SAM" id="MobiDB-lite"/>
    </source>
</evidence>
<evidence type="ECO:0000256" key="3">
    <source>
        <dbReference type="ARBA" id="ARBA00022448"/>
    </source>
</evidence>
<evidence type="ECO:0000256" key="1">
    <source>
        <dbReference type="ARBA" id="ARBA00004225"/>
    </source>
</evidence>
<name>A0ABP1QXB6_9HEXA</name>
<dbReference type="PROSITE" id="PS50920">
    <property type="entry name" value="SOLCAR"/>
    <property type="match status" value="3"/>
</dbReference>
<dbReference type="Gene3D" id="1.50.40.10">
    <property type="entry name" value="Mitochondrial carrier domain"/>
    <property type="match status" value="1"/>
</dbReference>
<dbReference type="InterPro" id="IPR018108">
    <property type="entry name" value="MCP_transmembrane"/>
</dbReference>
<accession>A0ABP1QXB6</accession>